<dbReference type="RefSeq" id="WP_176445252.1">
    <property type="nucleotide sequence ID" value="NZ_FXYF01000014.1"/>
</dbReference>
<gene>
    <name evidence="1" type="ORF">MAA8898_04101</name>
</gene>
<accession>A0A238L2Y5</accession>
<organism evidence="1 2">
    <name type="scientific">Maliponia aquimaris</name>
    <dbReference type="NCBI Taxonomy" id="1673631"/>
    <lineage>
        <taxon>Bacteria</taxon>
        <taxon>Pseudomonadati</taxon>
        <taxon>Pseudomonadota</taxon>
        <taxon>Alphaproteobacteria</taxon>
        <taxon>Rhodobacterales</taxon>
        <taxon>Paracoccaceae</taxon>
        <taxon>Maliponia</taxon>
    </lineage>
</organism>
<proteinExistence type="predicted"/>
<name>A0A238L2Y5_9RHOB</name>
<reference evidence="1 2" key="1">
    <citation type="submission" date="2017-05" db="EMBL/GenBank/DDBJ databases">
        <authorList>
            <person name="Song R."/>
            <person name="Chenine A.L."/>
            <person name="Ruprecht R.M."/>
        </authorList>
    </citation>
    <scope>NUCLEOTIDE SEQUENCE [LARGE SCALE GENOMIC DNA]</scope>
    <source>
        <strain evidence="1 2">CECT 8898</strain>
    </source>
</reference>
<dbReference type="Proteomes" id="UP000207598">
    <property type="component" value="Unassembled WGS sequence"/>
</dbReference>
<evidence type="ECO:0000313" key="1">
    <source>
        <dbReference type="EMBL" id="SMX48792.1"/>
    </source>
</evidence>
<evidence type="ECO:0000313" key="2">
    <source>
        <dbReference type="Proteomes" id="UP000207598"/>
    </source>
</evidence>
<sequence length="54" mass="5467">MSVVRGAKLPIGLGVAAFLALVIAANWQFVTLALASHPGCVQVDPEHAAAKPGC</sequence>
<dbReference type="AlphaFoldDB" id="A0A238L2Y5"/>
<keyword evidence="2" id="KW-1185">Reference proteome</keyword>
<protein>
    <submittedName>
        <fullName evidence="1">Uncharacterized protein</fullName>
    </submittedName>
</protein>
<dbReference type="EMBL" id="FXYF01000014">
    <property type="protein sequence ID" value="SMX48792.1"/>
    <property type="molecule type" value="Genomic_DNA"/>
</dbReference>